<dbReference type="InterPro" id="IPR003593">
    <property type="entry name" value="AAA+_ATPase"/>
</dbReference>
<protein>
    <submittedName>
        <fullName evidence="6">Sigma-54 dependent transcriptional regulator</fullName>
    </submittedName>
</protein>
<dbReference type="SMART" id="SM00448">
    <property type="entry name" value="REC"/>
    <property type="match status" value="1"/>
</dbReference>
<feature type="domain" description="Sigma-54 factor interaction" evidence="4">
    <location>
        <begin position="141"/>
        <end position="371"/>
    </location>
</feature>
<evidence type="ECO:0000259" key="4">
    <source>
        <dbReference type="PROSITE" id="PS50045"/>
    </source>
</evidence>
<evidence type="ECO:0000259" key="5">
    <source>
        <dbReference type="PROSITE" id="PS50110"/>
    </source>
</evidence>
<dbReference type="CDD" id="cd00156">
    <property type="entry name" value="REC"/>
    <property type="match status" value="1"/>
</dbReference>
<sequence>MANETVLVIDDDPTARSLLSVLLQAWGFCSVFAQSASEGLRLLSECNIDLVILDLVMPEMDGIQFLSQTRELFSHIPFIVLSAHGSVDAIVASIKQGATDFIAKPFNSSDLSASITKSLNAGNTAGPATGLSSGTYSFQQIVSRSPKMCSVLQMAEQVVSYPQTTVALYGESGVGKEVLARAIHAGSGKADHRFVAVNCAGIPATLLESELFGHVRGAFTGADKDREGMFGLARQGTILLDEIGDMPLELQVKLLRVIEDRSYLPVGSNRSVKANFRIIVATHHDLRHLVQQGRFRSDLFHRVNAFPITIPPLRERKEEIPLLVNKFLGYLRKEMGKPLPGISKRGMDVMLGYDWPGNIRELKNSLERAAIMVDNELIGPSHLAFLNAGHPVGRGERRKLRLSGGNDQPFELHITLEPDEFSLQAIINKALHITLTRCNNNKSLAAQLLKTDRRVFYRTK</sequence>
<dbReference type="Proteomes" id="UP000683557">
    <property type="component" value="Chromosome"/>
</dbReference>
<dbReference type="EMBL" id="CP076723">
    <property type="protein sequence ID" value="QWV94731.1"/>
    <property type="molecule type" value="Genomic_DNA"/>
</dbReference>
<name>A0ABX8J9P4_9BACT</name>
<dbReference type="InterPro" id="IPR025944">
    <property type="entry name" value="Sigma_54_int_dom_CS"/>
</dbReference>
<evidence type="ECO:0000313" key="6">
    <source>
        <dbReference type="EMBL" id="QWV94731.1"/>
    </source>
</evidence>
<keyword evidence="7" id="KW-1185">Reference proteome</keyword>
<evidence type="ECO:0000256" key="2">
    <source>
        <dbReference type="ARBA" id="ARBA00022840"/>
    </source>
</evidence>
<keyword evidence="1" id="KW-0547">Nucleotide-binding</keyword>
<dbReference type="InterPro" id="IPR001789">
    <property type="entry name" value="Sig_transdc_resp-reg_receiver"/>
</dbReference>
<dbReference type="PROSITE" id="PS50110">
    <property type="entry name" value="RESPONSE_REGULATORY"/>
    <property type="match status" value="1"/>
</dbReference>
<dbReference type="PANTHER" id="PTHR32071">
    <property type="entry name" value="TRANSCRIPTIONAL REGULATORY PROTEIN"/>
    <property type="match status" value="1"/>
</dbReference>
<dbReference type="PANTHER" id="PTHR32071:SF113">
    <property type="entry name" value="ALGINATE BIOSYNTHESIS TRANSCRIPTIONAL REGULATORY PROTEIN ALGB"/>
    <property type="match status" value="1"/>
</dbReference>
<dbReference type="Pfam" id="PF00158">
    <property type="entry name" value="Sigma54_activat"/>
    <property type="match status" value="1"/>
</dbReference>
<reference evidence="6 7" key="1">
    <citation type="submission" date="2021-06" db="EMBL/GenBank/DDBJ databases">
        <title>Gemonas diversity in paddy soil.</title>
        <authorList>
            <person name="Liu G."/>
        </authorList>
    </citation>
    <scope>NUCLEOTIDE SEQUENCE [LARGE SCALE GENOMIC DNA]</scope>
    <source>
        <strain evidence="6 7">RG10</strain>
    </source>
</reference>
<evidence type="ECO:0000313" key="7">
    <source>
        <dbReference type="Proteomes" id="UP000683557"/>
    </source>
</evidence>
<keyword evidence="3" id="KW-0597">Phosphoprotein</keyword>
<dbReference type="CDD" id="cd00009">
    <property type="entry name" value="AAA"/>
    <property type="match status" value="1"/>
</dbReference>
<dbReference type="Pfam" id="PF00072">
    <property type="entry name" value="Response_reg"/>
    <property type="match status" value="1"/>
</dbReference>
<dbReference type="Pfam" id="PF25601">
    <property type="entry name" value="AAA_lid_14"/>
    <property type="match status" value="1"/>
</dbReference>
<dbReference type="PROSITE" id="PS00688">
    <property type="entry name" value="SIGMA54_INTERACT_3"/>
    <property type="match status" value="1"/>
</dbReference>
<organism evidence="6 7">
    <name type="scientific">Geomonas oryzisoli</name>
    <dbReference type="NCBI Taxonomy" id="2847992"/>
    <lineage>
        <taxon>Bacteria</taxon>
        <taxon>Pseudomonadati</taxon>
        <taxon>Thermodesulfobacteriota</taxon>
        <taxon>Desulfuromonadia</taxon>
        <taxon>Geobacterales</taxon>
        <taxon>Geobacteraceae</taxon>
        <taxon>Geomonas</taxon>
    </lineage>
</organism>
<dbReference type="SMART" id="SM00382">
    <property type="entry name" value="AAA"/>
    <property type="match status" value="1"/>
</dbReference>
<accession>A0ABX8J9P4</accession>
<evidence type="ECO:0000256" key="3">
    <source>
        <dbReference type="PROSITE-ProRule" id="PRU00169"/>
    </source>
</evidence>
<gene>
    <name evidence="6" type="ORF">KP004_06020</name>
</gene>
<feature type="modified residue" description="4-aspartylphosphate" evidence="3">
    <location>
        <position position="54"/>
    </location>
</feature>
<dbReference type="InterPro" id="IPR002078">
    <property type="entry name" value="Sigma_54_int"/>
</dbReference>
<dbReference type="InterPro" id="IPR058031">
    <property type="entry name" value="AAA_lid_NorR"/>
</dbReference>
<evidence type="ECO:0000256" key="1">
    <source>
        <dbReference type="ARBA" id="ARBA00022741"/>
    </source>
</evidence>
<proteinExistence type="predicted"/>
<feature type="domain" description="Response regulatory" evidence="5">
    <location>
        <begin position="5"/>
        <end position="119"/>
    </location>
</feature>
<dbReference type="PROSITE" id="PS50045">
    <property type="entry name" value="SIGMA54_INTERACT_4"/>
    <property type="match status" value="1"/>
</dbReference>
<keyword evidence="2" id="KW-0067">ATP-binding</keyword>